<evidence type="ECO:0000256" key="2">
    <source>
        <dbReference type="ARBA" id="ARBA00012224"/>
    </source>
</evidence>
<dbReference type="EC" id="4.4.1.13" evidence="2"/>
<dbReference type="GO" id="GO:0008483">
    <property type="term" value="F:transaminase activity"/>
    <property type="evidence" value="ECO:0007669"/>
    <property type="project" value="UniProtKB-KW"/>
</dbReference>
<keyword evidence="4" id="KW-0456">Lyase</keyword>
<dbReference type="GO" id="GO:0047804">
    <property type="term" value="F:cysteine-S-conjugate beta-lyase activity"/>
    <property type="evidence" value="ECO:0007669"/>
    <property type="project" value="UniProtKB-EC"/>
</dbReference>
<comment type="caution">
    <text evidence="7">The sequence shown here is derived from an EMBL/GenBank/DDBJ whole genome shotgun (WGS) entry which is preliminary data.</text>
</comment>
<evidence type="ECO:0000256" key="3">
    <source>
        <dbReference type="ARBA" id="ARBA00022898"/>
    </source>
</evidence>
<evidence type="ECO:0000256" key="4">
    <source>
        <dbReference type="ARBA" id="ARBA00023239"/>
    </source>
</evidence>
<dbReference type="RefSeq" id="WP_149104702.1">
    <property type="nucleotide sequence ID" value="NZ_VTFT01000003.1"/>
</dbReference>
<dbReference type="InterPro" id="IPR051798">
    <property type="entry name" value="Class-II_PLP-Dep_Aminotrans"/>
</dbReference>
<dbReference type="Pfam" id="PF00155">
    <property type="entry name" value="Aminotran_1_2"/>
    <property type="match status" value="1"/>
</dbReference>
<dbReference type="SUPFAM" id="SSF53383">
    <property type="entry name" value="PLP-dependent transferases"/>
    <property type="match status" value="1"/>
</dbReference>
<proteinExistence type="inferred from homology"/>
<dbReference type="OrthoDB" id="3224382at2"/>
<dbReference type="EMBL" id="VTFT01000003">
    <property type="protein sequence ID" value="TYT22995.1"/>
    <property type="molecule type" value="Genomic_DNA"/>
</dbReference>
<dbReference type="Gene3D" id="3.40.640.10">
    <property type="entry name" value="Type I PLP-dependent aspartate aminotransferase-like (Major domain)"/>
    <property type="match status" value="1"/>
</dbReference>
<keyword evidence="7" id="KW-0808">Transferase</keyword>
<dbReference type="PANTHER" id="PTHR43525">
    <property type="entry name" value="PROTEIN MALY"/>
    <property type="match status" value="1"/>
</dbReference>
<keyword evidence="7" id="KW-0032">Aminotransferase</keyword>
<sequence>MTLPDYDLIDEASLRTAGGLKWAAFPDSIGAFVAEMDFGIADPIADALRAAIAKGRCGYPTPALSRELALACAQWQARRHGWQVDPARVHAVGDVLGGLEIVLQHFAPPKTPVVLPTPAYMPFRPLLELHGHRVIEVPHRLHDGAWRMDLEAIEAALRGGAGLVLLCNPQNPLGRVFGQDELLALSEVVERRGARVFSDEIHAPLVYAGEHHVPYATVSEAAARHGVVAVSASKGWNLAGLKCAQLVFGNDEDLARWRRMALVAGHGVAGLGMIASVAAWRDGGPWLAHVLDYLRGNRALVAEWMSTHLPGTRFAPPQGTYLAWIDCRDLALQPDTTPGAFFRRHAHVALTDGAECGAAGQGFVRLNFAMPRPLLREALSRMADAIGRLPNP</sequence>
<dbReference type="PANTHER" id="PTHR43525:SF2">
    <property type="entry name" value="CYSTATHIONINE BETA-LYASE-RELATED"/>
    <property type="match status" value="1"/>
</dbReference>
<dbReference type="InterPro" id="IPR015424">
    <property type="entry name" value="PyrdxlP-dep_Trfase"/>
</dbReference>
<evidence type="ECO:0000313" key="7">
    <source>
        <dbReference type="EMBL" id="TYT22995.1"/>
    </source>
</evidence>
<dbReference type="Gene3D" id="3.90.1150.10">
    <property type="entry name" value="Aspartate Aminotransferase, domain 1"/>
    <property type="match status" value="1"/>
</dbReference>
<evidence type="ECO:0000313" key="8">
    <source>
        <dbReference type="Proteomes" id="UP000324973"/>
    </source>
</evidence>
<feature type="domain" description="Aminotransferase class I/classII large" evidence="6">
    <location>
        <begin position="46"/>
        <end position="381"/>
    </location>
</feature>
<evidence type="ECO:0000256" key="1">
    <source>
        <dbReference type="ARBA" id="ARBA00001933"/>
    </source>
</evidence>
<evidence type="ECO:0000259" key="6">
    <source>
        <dbReference type="Pfam" id="PF00155"/>
    </source>
</evidence>
<name>A0A5D4XGD6_9GAMM</name>
<protein>
    <recommendedName>
        <fullName evidence="2">cysteine-S-conjugate beta-lyase</fullName>
        <ecNumber evidence="2">4.4.1.13</ecNumber>
    </recommendedName>
</protein>
<dbReference type="GO" id="GO:0030170">
    <property type="term" value="F:pyridoxal phosphate binding"/>
    <property type="evidence" value="ECO:0007669"/>
    <property type="project" value="InterPro"/>
</dbReference>
<dbReference type="AlphaFoldDB" id="A0A5D4XGD6"/>
<dbReference type="InterPro" id="IPR015421">
    <property type="entry name" value="PyrdxlP-dep_Trfase_major"/>
</dbReference>
<reference evidence="7 8" key="1">
    <citation type="submission" date="2019-08" db="EMBL/GenBank/DDBJ databases">
        <title>Luteimonas viscosus sp. nov., isolated from soil of a sunflower field.</title>
        <authorList>
            <person name="Jianli Z."/>
            <person name="Ying Z."/>
        </authorList>
    </citation>
    <scope>NUCLEOTIDE SEQUENCE [LARGE SCALE GENOMIC DNA]</scope>
    <source>
        <strain evidence="7 8">XBU10</strain>
    </source>
</reference>
<dbReference type="InterPro" id="IPR015422">
    <property type="entry name" value="PyrdxlP-dep_Trfase_small"/>
</dbReference>
<dbReference type="Proteomes" id="UP000324973">
    <property type="component" value="Unassembled WGS sequence"/>
</dbReference>
<dbReference type="InterPro" id="IPR004839">
    <property type="entry name" value="Aminotransferase_I/II_large"/>
</dbReference>
<comment type="cofactor">
    <cofactor evidence="1">
        <name>pyridoxal 5'-phosphate</name>
        <dbReference type="ChEBI" id="CHEBI:597326"/>
    </cofactor>
</comment>
<evidence type="ECO:0000256" key="5">
    <source>
        <dbReference type="ARBA" id="ARBA00037974"/>
    </source>
</evidence>
<dbReference type="CDD" id="cd00609">
    <property type="entry name" value="AAT_like"/>
    <property type="match status" value="1"/>
</dbReference>
<keyword evidence="8" id="KW-1185">Reference proteome</keyword>
<accession>A0A5D4XGD6</accession>
<gene>
    <name evidence="7" type="ORF">FZO89_17240</name>
</gene>
<keyword evidence="3" id="KW-0663">Pyridoxal phosphate</keyword>
<organism evidence="7 8">
    <name type="scientific">Luteimonas viscosa</name>
    <dbReference type="NCBI Taxonomy" id="1132694"/>
    <lineage>
        <taxon>Bacteria</taxon>
        <taxon>Pseudomonadati</taxon>
        <taxon>Pseudomonadota</taxon>
        <taxon>Gammaproteobacteria</taxon>
        <taxon>Lysobacterales</taxon>
        <taxon>Lysobacteraceae</taxon>
        <taxon>Luteimonas</taxon>
    </lineage>
</organism>
<comment type="similarity">
    <text evidence="5">Belongs to the class-II pyridoxal-phosphate-dependent aminotransferase family. MalY/PatB cystathionine beta-lyase subfamily.</text>
</comment>